<keyword evidence="5" id="KW-1185">Reference proteome</keyword>
<reference evidence="4" key="1">
    <citation type="journal article" date="2022" name="bioRxiv">
        <title>Sequencing and chromosome-scale assembly of the giantPleurodeles waltlgenome.</title>
        <authorList>
            <person name="Brown T."/>
            <person name="Elewa A."/>
            <person name="Iarovenko S."/>
            <person name="Subramanian E."/>
            <person name="Araus A.J."/>
            <person name="Petzold A."/>
            <person name="Susuki M."/>
            <person name="Suzuki K.-i.T."/>
            <person name="Hayashi T."/>
            <person name="Toyoda A."/>
            <person name="Oliveira C."/>
            <person name="Osipova E."/>
            <person name="Leigh N.D."/>
            <person name="Simon A."/>
            <person name="Yun M.H."/>
        </authorList>
    </citation>
    <scope>NUCLEOTIDE SEQUENCE</scope>
    <source>
        <strain evidence="4">20211129_DDA</strain>
        <tissue evidence="4">Liver</tissue>
    </source>
</reference>
<dbReference type="AlphaFoldDB" id="A0AAV7U0M3"/>
<name>A0AAV7U0M3_PLEWA</name>
<evidence type="ECO:0000313" key="5">
    <source>
        <dbReference type="Proteomes" id="UP001066276"/>
    </source>
</evidence>
<evidence type="ECO:0000259" key="3">
    <source>
        <dbReference type="Pfam" id="PF13359"/>
    </source>
</evidence>
<organism evidence="4 5">
    <name type="scientific">Pleurodeles waltl</name>
    <name type="common">Iberian ribbed newt</name>
    <dbReference type="NCBI Taxonomy" id="8319"/>
    <lineage>
        <taxon>Eukaryota</taxon>
        <taxon>Metazoa</taxon>
        <taxon>Chordata</taxon>
        <taxon>Craniata</taxon>
        <taxon>Vertebrata</taxon>
        <taxon>Euteleostomi</taxon>
        <taxon>Amphibia</taxon>
        <taxon>Batrachia</taxon>
        <taxon>Caudata</taxon>
        <taxon>Salamandroidea</taxon>
        <taxon>Salamandridae</taxon>
        <taxon>Pleurodelinae</taxon>
        <taxon>Pleurodeles</taxon>
    </lineage>
</organism>
<dbReference type="Proteomes" id="UP001066276">
    <property type="component" value="Chromosome 3_2"/>
</dbReference>
<feature type="domain" description="DDE Tnp4" evidence="3">
    <location>
        <begin position="64"/>
        <end position="124"/>
    </location>
</feature>
<protein>
    <recommendedName>
        <fullName evidence="3">DDE Tnp4 domain-containing protein</fullName>
    </recommendedName>
</protein>
<evidence type="ECO:0000313" key="4">
    <source>
        <dbReference type="EMBL" id="KAJ1182025.1"/>
    </source>
</evidence>
<keyword evidence="2" id="KW-0479">Metal-binding</keyword>
<dbReference type="Pfam" id="PF13359">
    <property type="entry name" value="DDE_Tnp_4"/>
    <property type="match status" value="1"/>
</dbReference>
<evidence type="ECO:0000256" key="2">
    <source>
        <dbReference type="ARBA" id="ARBA00022723"/>
    </source>
</evidence>
<accession>A0AAV7U0M3</accession>
<comment type="caution">
    <text evidence="4">The sequence shown here is derived from an EMBL/GenBank/DDBJ whole genome shotgun (WGS) entry which is preliminary data.</text>
</comment>
<dbReference type="InterPro" id="IPR027806">
    <property type="entry name" value="HARBI1_dom"/>
</dbReference>
<dbReference type="EMBL" id="JANPWB010000006">
    <property type="protein sequence ID" value="KAJ1182025.1"/>
    <property type="molecule type" value="Genomic_DNA"/>
</dbReference>
<evidence type="ECO:0000256" key="1">
    <source>
        <dbReference type="ARBA" id="ARBA00001968"/>
    </source>
</evidence>
<proteinExistence type="predicted"/>
<comment type="cofactor">
    <cofactor evidence="1">
        <name>a divalent metal cation</name>
        <dbReference type="ChEBI" id="CHEBI:60240"/>
    </cofactor>
</comment>
<gene>
    <name evidence="4" type="ORF">NDU88_007222</name>
</gene>
<dbReference type="GO" id="GO:0046872">
    <property type="term" value="F:metal ion binding"/>
    <property type="evidence" value="ECO:0007669"/>
    <property type="project" value="UniProtKB-KW"/>
</dbReference>
<sequence length="129" mass="14687">MTSKAWRKHCTEVKGLTIGDTGKNHTTMEPELHVFPMIFYVEDLATVNAEFYARGHIPNMIGAIDGTRFAFVPPRQNEHVFRNRKSLHSMNVQMVCLAGQYISHVNAKYPGLVRNTFVLRNSRIPNVMA</sequence>